<name>A0A024UTH2_9STRA</name>
<dbReference type="GeneID" id="20078451"/>
<dbReference type="VEuPathDB" id="FungiDB:H310_01401"/>
<gene>
    <name evidence="2" type="ORF">H310_01401</name>
</gene>
<protein>
    <submittedName>
        <fullName evidence="2">Uncharacterized protein</fullName>
    </submittedName>
</protein>
<dbReference type="eggNOG" id="ENOG502SNQX">
    <property type="taxonomic scope" value="Eukaryota"/>
</dbReference>
<reference evidence="2" key="1">
    <citation type="submission" date="2013-12" db="EMBL/GenBank/DDBJ databases">
        <title>The Genome Sequence of Aphanomyces invadans NJM9701.</title>
        <authorList>
            <consortium name="The Broad Institute Genomics Platform"/>
            <person name="Russ C."/>
            <person name="Tyler B."/>
            <person name="van West P."/>
            <person name="Dieguez-Uribeondo J."/>
            <person name="Young S.K."/>
            <person name="Zeng Q."/>
            <person name="Gargeya S."/>
            <person name="Fitzgerald M."/>
            <person name="Abouelleil A."/>
            <person name="Alvarado L."/>
            <person name="Chapman S.B."/>
            <person name="Gainer-Dewar J."/>
            <person name="Goldberg J."/>
            <person name="Griggs A."/>
            <person name="Gujja S."/>
            <person name="Hansen M."/>
            <person name="Howarth C."/>
            <person name="Imamovic A."/>
            <person name="Ireland A."/>
            <person name="Larimer J."/>
            <person name="McCowan C."/>
            <person name="Murphy C."/>
            <person name="Pearson M."/>
            <person name="Poon T.W."/>
            <person name="Priest M."/>
            <person name="Roberts A."/>
            <person name="Saif S."/>
            <person name="Shea T."/>
            <person name="Sykes S."/>
            <person name="Wortman J."/>
            <person name="Nusbaum C."/>
            <person name="Birren B."/>
        </authorList>
    </citation>
    <scope>NUCLEOTIDE SEQUENCE [LARGE SCALE GENOMIC DNA]</scope>
    <source>
        <strain evidence="2">NJM9701</strain>
    </source>
</reference>
<dbReference type="STRING" id="157072.A0A024UTH2"/>
<dbReference type="OrthoDB" id="10258312at2759"/>
<dbReference type="AlphaFoldDB" id="A0A024UTH2"/>
<feature type="coiled-coil region" evidence="1">
    <location>
        <begin position="178"/>
        <end position="382"/>
    </location>
</feature>
<accession>A0A024UTH2</accession>
<feature type="coiled-coil region" evidence="1">
    <location>
        <begin position="42"/>
        <end position="76"/>
    </location>
</feature>
<keyword evidence="1" id="KW-0175">Coiled coil</keyword>
<dbReference type="EMBL" id="KI913953">
    <property type="protein sequence ID" value="ETW08913.1"/>
    <property type="molecule type" value="Genomic_DNA"/>
</dbReference>
<organism evidence="2">
    <name type="scientific">Aphanomyces invadans</name>
    <dbReference type="NCBI Taxonomy" id="157072"/>
    <lineage>
        <taxon>Eukaryota</taxon>
        <taxon>Sar</taxon>
        <taxon>Stramenopiles</taxon>
        <taxon>Oomycota</taxon>
        <taxon>Saprolegniomycetes</taxon>
        <taxon>Saprolegniales</taxon>
        <taxon>Verrucalvaceae</taxon>
        <taxon>Aphanomyces</taxon>
    </lineage>
</organism>
<evidence type="ECO:0000313" key="2">
    <source>
        <dbReference type="EMBL" id="ETW08913.1"/>
    </source>
</evidence>
<proteinExistence type="predicted"/>
<evidence type="ECO:0000256" key="1">
    <source>
        <dbReference type="SAM" id="Coils"/>
    </source>
</evidence>
<dbReference type="RefSeq" id="XP_008862718.1">
    <property type="nucleotide sequence ID" value="XM_008864496.1"/>
</dbReference>
<sequence length="431" mass="49432">MVAGSNAEVLALRVRTLEKYKHNYELLCSQLGELNTQVSLQLQRHEMDVAAQQTIIRSLEKDKAELLTKVAECEAKVETHVMVLKQDKEYTECIHQQLTTATELLKTTERNHAERERETAAKLQFMQHQLNVEANEKSVLQRALALAEEKLRQPPPPPQLPPMAPMPQPLAPTFEAEYQTLVKEHKKLKRRLDEQQSTIHTMQGQLKCANDERDRLAHELESARHHHTAQLAPLQQELVHLRAVHDETKAHAQALECQLDQVELQKQKWKSGHDKRLWECEVAADALKTQHQACLDERNKTIKALELKVREVKGRWKADRDKLKAQRDAIKSDCATAMRTLQGELHEYQAQSTLAQQKNVLLTQELHTLQEVLAQIQAMEDNERDSLVGRARQRVLSDRHILEAAIRDHVNKNQAPLSTAPTSSSTWSYAR</sequence>